<dbReference type="Proteomes" id="UP000887578">
    <property type="component" value="Unplaced"/>
</dbReference>
<sequence>MPTKHSDNYGLIGNEFLNKIYRNNLKELSIFSGFTLFKELEILSKSPFLTNVELFTFVKNENNEPIPIEKIMGLFPNIIIFSISPPHFTMESFEKLLTFKFLNKINSLEFRGVITEFDPISMCKFLQKNFEENAEFSLTFDLPQLGQQLLPRVEEIIEGWKTNHIEFFC</sequence>
<reference evidence="2" key="1">
    <citation type="submission" date="2022-11" db="UniProtKB">
        <authorList>
            <consortium name="WormBaseParasite"/>
        </authorList>
    </citation>
    <scope>IDENTIFICATION</scope>
</reference>
<dbReference type="AlphaFoldDB" id="A0A914QZM5"/>
<evidence type="ECO:0000313" key="1">
    <source>
        <dbReference type="Proteomes" id="UP000887578"/>
    </source>
</evidence>
<organism evidence="1 2">
    <name type="scientific">Panagrolaimus davidi</name>
    <dbReference type="NCBI Taxonomy" id="227884"/>
    <lineage>
        <taxon>Eukaryota</taxon>
        <taxon>Metazoa</taxon>
        <taxon>Ecdysozoa</taxon>
        <taxon>Nematoda</taxon>
        <taxon>Chromadorea</taxon>
        <taxon>Rhabditida</taxon>
        <taxon>Tylenchina</taxon>
        <taxon>Panagrolaimomorpha</taxon>
        <taxon>Panagrolaimoidea</taxon>
        <taxon>Panagrolaimidae</taxon>
        <taxon>Panagrolaimus</taxon>
    </lineage>
</organism>
<name>A0A914QZM5_9BILA</name>
<dbReference type="WBParaSite" id="PDA_v2.g9823.t1">
    <property type="protein sequence ID" value="PDA_v2.g9823.t1"/>
    <property type="gene ID" value="PDA_v2.g9823"/>
</dbReference>
<keyword evidence="1" id="KW-1185">Reference proteome</keyword>
<evidence type="ECO:0000313" key="2">
    <source>
        <dbReference type="WBParaSite" id="PDA_v2.g9823.t1"/>
    </source>
</evidence>
<accession>A0A914QZM5</accession>
<protein>
    <submittedName>
        <fullName evidence="2">Uncharacterized protein</fullName>
    </submittedName>
</protein>
<proteinExistence type="predicted"/>